<comment type="caution">
    <text evidence="3">The sequence shown here is derived from an EMBL/GenBank/DDBJ whole genome shotgun (WGS) entry which is preliminary data.</text>
</comment>
<dbReference type="Proteomes" id="UP001267426">
    <property type="component" value="Unassembled WGS sequence"/>
</dbReference>
<dbReference type="CDD" id="cd00293">
    <property type="entry name" value="USP-like"/>
    <property type="match status" value="2"/>
</dbReference>
<dbReference type="EMBL" id="JAVRHT010000001">
    <property type="protein sequence ID" value="MDT0630160.1"/>
    <property type="molecule type" value="Genomic_DNA"/>
</dbReference>
<dbReference type="Gene3D" id="3.40.50.12370">
    <property type="match status" value="1"/>
</dbReference>
<evidence type="ECO:0000313" key="3">
    <source>
        <dbReference type="EMBL" id="MDT0630160.1"/>
    </source>
</evidence>
<dbReference type="InterPro" id="IPR006016">
    <property type="entry name" value="UspA"/>
</dbReference>
<evidence type="ECO:0000259" key="2">
    <source>
        <dbReference type="Pfam" id="PF00582"/>
    </source>
</evidence>
<dbReference type="SUPFAM" id="SSF52402">
    <property type="entry name" value="Adenine nucleotide alpha hydrolases-like"/>
    <property type="match status" value="2"/>
</dbReference>
<dbReference type="PANTHER" id="PTHR46268">
    <property type="entry name" value="STRESS RESPONSE PROTEIN NHAX"/>
    <property type="match status" value="1"/>
</dbReference>
<protein>
    <submittedName>
        <fullName evidence="3">Universal stress protein</fullName>
    </submittedName>
</protein>
<dbReference type="RefSeq" id="WP_311661097.1">
    <property type="nucleotide sequence ID" value="NZ_JAVRHT010000001.1"/>
</dbReference>
<dbReference type="InterPro" id="IPR006015">
    <property type="entry name" value="Universal_stress_UspA"/>
</dbReference>
<organism evidence="3 4">
    <name type="scientific">Rubrivirga litoralis</name>
    <dbReference type="NCBI Taxonomy" id="3075598"/>
    <lineage>
        <taxon>Bacteria</taxon>
        <taxon>Pseudomonadati</taxon>
        <taxon>Rhodothermota</taxon>
        <taxon>Rhodothermia</taxon>
        <taxon>Rhodothermales</taxon>
        <taxon>Rubricoccaceae</taxon>
        <taxon>Rubrivirga</taxon>
    </lineage>
</organism>
<name>A0ABU3BLK7_9BACT</name>
<dbReference type="PRINTS" id="PR01438">
    <property type="entry name" value="UNVRSLSTRESS"/>
</dbReference>
<keyword evidence="4" id="KW-1185">Reference proteome</keyword>
<feature type="domain" description="UspA" evidence="2">
    <location>
        <begin position="158"/>
        <end position="282"/>
    </location>
</feature>
<reference evidence="3 4" key="1">
    <citation type="submission" date="2023-09" db="EMBL/GenBank/DDBJ databases">
        <authorList>
            <person name="Rey-Velasco X."/>
        </authorList>
    </citation>
    <scope>NUCLEOTIDE SEQUENCE [LARGE SCALE GENOMIC DNA]</scope>
    <source>
        <strain evidence="3 4">F394</strain>
    </source>
</reference>
<evidence type="ECO:0000313" key="4">
    <source>
        <dbReference type="Proteomes" id="UP001267426"/>
    </source>
</evidence>
<accession>A0ABU3BLK7</accession>
<dbReference type="Pfam" id="PF00582">
    <property type="entry name" value="Usp"/>
    <property type="match status" value="2"/>
</dbReference>
<proteinExistence type="inferred from homology"/>
<feature type="domain" description="UspA" evidence="2">
    <location>
        <begin position="1"/>
        <end position="82"/>
    </location>
</feature>
<sequence>MTRRILVALDPDSDTPAAIQTAIDIAKRHDAEVTGLAFVDREAIQRDTAGGGIGSMYFAERLRNELAEETKQKAVALAQSFGEQIEAAGVRHTPDAIREEGLVQSIVDEMRVHDLLIAGRESHFYYANPTQRTHTLAKVLEQSAAATLIVGTETPDVRRVAVAYDGSAAAARTLQKFAHLAPFGTDVDVEVVHVHGSSGEDRRASGQLLEGAASYLRAYGFDRVETTGVESGDPADVILGYATGERANLVVSGAYAKTGLRRLVFGSSATRLLDEARVPLFLYH</sequence>
<evidence type="ECO:0000256" key="1">
    <source>
        <dbReference type="ARBA" id="ARBA00008791"/>
    </source>
</evidence>
<comment type="similarity">
    <text evidence="1">Belongs to the universal stress protein A family.</text>
</comment>
<dbReference type="PANTHER" id="PTHR46268:SF15">
    <property type="entry name" value="UNIVERSAL STRESS PROTEIN HP_0031"/>
    <property type="match status" value="1"/>
</dbReference>
<gene>
    <name evidence="3" type="ORF">RM540_00230</name>
</gene>